<organism evidence="1 2">
    <name type="scientific">Isoptericola haloaureus</name>
    <dbReference type="NCBI Taxonomy" id="1542902"/>
    <lineage>
        <taxon>Bacteria</taxon>
        <taxon>Bacillati</taxon>
        <taxon>Actinomycetota</taxon>
        <taxon>Actinomycetes</taxon>
        <taxon>Micrococcales</taxon>
        <taxon>Promicromonosporaceae</taxon>
        <taxon>Isoptericola</taxon>
    </lineage>
</organism>
<accession>A0ABU7Z2S7</accession>
<evidence type="ECO:0000313" key="2">
    <source>
        <dbReference type="Proteomes" id="UP001310387"/>
    </source>
</evidence>
<reference evidence="1" key="1">
    <citation type="journal article" date="2024" name="Antonie Van Leeuwenhoek">
        <title>Isoptericola haloaureus sp. nov., a dimorphic actinobacterium isolated from mangrove sediments of southeast India, implicating biosaline agricultural significance through nitrogen fixation and salt tolerance genes.</title>
        <authorList>
            <person name="Prathaban M."/>
            <person name="Prathiviraj R."/>
            <person name="Ravichandran M."/>
            <person name="Natarajan S.D."/>
            <person name="Sobanaa M."/>
            <person name="Hari Krishna Kumar S."/>
            <person name="Chandrasekar V."/>
            <person name="Selvin J."/>
        </authorList>
    </citation>
    <scope>NUCLEOTIDE SEQUENCE</scope>
    <source>
        <strain evidence="1">MP1014</strain>
    </source>
</reference>
<protein>
    <submittedName>
        <fullName evidence="1">Uncharacterized protein</fullName>
    </submittedName>
</protein>
<sequence length="118" mass="13491">MWGWIWTSLAVAAVLFLAWLAWRVVRSVIALVRGAGRAGRVAGEAAERVGQAAAAAQADPPRVTATWHDDPAVLQARRDALRRARWERRGQRRRAQAEVWRTWSRSTWLERRQAQRRG</sequence>
<comment type="caution">
    <text evidence="1">The sequence shown here is derived from an EMBL/GenBank/DDBJ whole genome shotgun (WGS) entry which is preliminary data.</text>
</comment>
<gene>
    <name evidence="1" type="ORF">V5O49_00780</name>
</gene>
<dbReference type="RefSeq" id="WP_332900556.1">
    <property type="nucleotide sequence ID" value="NZ_JBAGLP010000097.1"/>
</dbReference>
<keyword evidence="2" id="KW-1185">Reference proteome</keyword>
<dbReference type="Proteomes" id="UP001310387">
    <property type="component" value="Unassembled WGS sequence"/>
</dbReference>
<proteinExistence type="predicted"/>
<dbReference type="EMBL" id="JBAGLP010000097">
    <property type="protein sequence ID" value="MEG3613651.1"/>
    <property type="molecule type" value="Genomic_DNA"/>
</dbReference>
<reference evidence="1" key="2">
    <citation type="submission" date="2024-02" db="EMBL/GenBank/DDBJ databases">
        <authorList>
            <person name="Prathaban M."/>
            <person name="Mythili R."/>
            <person name="Sharmila Devi N."/>
            <person name="Sobanaa M."/>
            <person name="Prathiviraj R."/>
            <person name="Selvin J."/>
        </authorList>
    </citation>
    <scope>NUCLEOTIDE SEQUENCE</scope>
    <source>
        <strain evidence="1">MP1014</strain>
    </source>
</reference>
<evidence type="ECO:0000313" key="1">
    <source>
        <dbReference type="EMBL" id="MEG3613651.1"/>
    </source>
</evidence>
<name>A0ABU7Z2S7_9MICO</name>